<dbReference type="eggNOG" id="ENOG502ZEKX">
    <property type="taxonomic scope" value="Bacteria"/>
</dbReference>
<gene>
    <name evidence="2" type="ORF">Q764_10735</name>
</gene>
<sequence>MLFFFKIYLEKMKKLIYAFSALALLFASCSSDNDSSSEDTSGPVLLKKLIETDFNGDVYTTDYFYNGNKLIKTVNDDGTYQNITYTGNLITKMEFFSETDQLEQTDLFVYNENEQLVNFQRLLHNEDLGFKEVYVYDASGNVAVTYYDGDLASQTNETGTGNVTFLNGEISVMTDMDAGVTKTYTYDTKNTPFKNVLGMGKLSFYDSGNDQGINHNVVMLTKSDGESVTSTYTYNSSDYPVTCVDDDSVLGNISYQFFYE</sequence>
<proteinExistence type="predicted"/>
<dbReference type="PROSITE" id="PS51257">
    <property type="entry name" value="PROKAR_LIPOPROTEIN"/>
    <property type="match status" value="1"/>
</dbReference>
<keyword evidence="1" id="KW-0732">Signal</keyword>
<evidence type="ECO:0008006" key="4">
    <source>
        <dbReference type="Google" id="ProtNLM"/>
    </source>
</evidence>
<dbReference type="AlphaFoldDB" id="A0A0A2MKN2"/>
<evidence type="ECO:0000313" key="2">
    <source>
        <dbReference type="EMBL" id="KGO88880.1"/>
    </source>
</evidence>
<evidence type="ECO:0000313" key="3">
    <source>
        <dbReference type="Proteomes" id="UP000030121"/>
    </source>
</evidence>
<organism evidence="2 3">
    <name type="scientific">Flavobacterium suncheonense GH29-5 = DSM 17707</name>
    <dbReference type="NCBI Taxonomy" id="1121899"/>
    <lineage>
        <taxon>Bacteria</taxon>
        <taxon>Pseudomonadati</taxon>
        <taxon>Bacteroidota</taxon>
        <taxon>Flavobacteriia</taxon>
        <taxon>Flavobacteriales</taxon>
        <taxon>Flavobacteriaceae</taxon>
        <taxon>Flavobacterium</taxon>
    </lineage>
</organism>
<dbReference type="Proteomes" id="UP000030121">
    <property type="component" value="Unassembled WGS sequence"/>
</dbReference>
<feature type="chain" id="PRO_5002003518" description="DUF4595 domain-containing protein" evidence="1">
    <location>
        <begin position="24"/>
        <end position="260"/>
    </location>
</feature>
<dbReference type="STRING" id="1121899.GCA_000430025_00725"/>
<dbReference type="EMBL" id="JRLW01000014">
    <property type="protein sequence ID" value="KGO88880.1"/>
    <property type="molecule type" value="Genomic_DNA"/>
</dbReference>
<name>A0A0A2MKN2_9FLAO</name>
<comment type="caution">
    <text evidence="2">The sequence shown here is derived from an EMBL/GenBank/DDBJ whole genome shotgun (WGS) entry which is preliminary data.</text>
</comment>
<protein>
    <recommendedName>
        <fullName evidence="4">DUF4595 domain-containing protein</fullName>
    </recommendedName>
</protein>
<feature type="signal peptide" evidence="1">
    <location>
        <begin position="1"/>
        <end position="23"/>
    </location>
</feature>
<evidence type="ECO:0000256" key="1">
    <source>
        <dbReference type="SAM" id="SignalP"/>
    </source>
</evidence>
<keyword evidence="3" id="KW-1185">Reference proteome</keyword>
<accession>A0A0A2MKN2</accession>
<reference evidence="2 3" key="1">
    <citation type="submission" date="2013-09" db="EMBL/GenBank/DDBJ databases">
        <authorList>
            <person name="Zeng Z."/>
            <person name="Chen C."/>
        </authorList>
    </citation>
    <scope>NUCLEOTIDE SEQUENCE [LARGE SCALE GENOMIC DNA]</scope>
    <source>
        <strain evidence="2 3">GH29-5</strain>
    </source>
</reference>